<organism evidence="2 3">
    <name type="scientific">Burkholderia pseudomultivorans</name>
    <dbReference type="NCBI Taxonomy" id="1207504"/>
    <lineage>
        <taxon>Bacteria</taxon>
        <taxon>Pseudomonadati</taxon>
        <taxon>Pseudomonadota</taxon>
        <taxon>Betaproteobacteria</taxon>
        <taxon>Burkholderiales</taxon>
        <taxon>Burkholderiaceae</taxon>
        <taxon>Burkholderia</taxon>
        <taxon>Burkholderia cepacia complex</taxon>
    </lineage>
</organism>
<evidence type="ECO:0000313" key="2">
    <source>
        <dbReference type="EMBL" id="KWF37412.1"/>
    </source>
</evidence>
<reference evidence="2 3" key="1">
    <citation type="submission" date="2015-11" db="EMBL/GenBank/DDBJ databases">
        <title>Expanding the genomic diversity of Burkholderia species for the development of highly accurate diagnostics.</title>
        <authorList>
            <person name="Sahl J."/>
            <person name="Keim P."/>
            <person name="Wagner D."/>
        </authorList>
    </citation>
    <scope>NUCLEOTIDE SEQUENCE [LARGE SCALE GENOMIC DNA]</scope>
    <source>
        <strain evidence="2 3">MSMB368WGS</strain>
    </source>
</reference>
<dbReference type="Pfam" id="PF18847">
    <property type="entry name" value="LPD29"/>
    <property type="match status" value="1"/>
</dbReference>
<dbReference type="InterPro" id="IPR041311">
    <property type="entry name" value="LPD29"/>
</dbReference>
<name>A0A132EMW8_9BURK</name>
<sequence length="197" mass="21712">MAIRYFTCAQTAALIRKALKEAFQGVKFSVRSHTYSGGASIGVNWTDGPNAAQVDDVVMRFKGAYFDGSIDYKGSIYHMMGGQQIRFGADYINTRRDYSPAAIERAIDTVFRRLRGNFRDAGIARPTVEDFAHGRLWNVRLMSGARDSVQAEINNVLWKHSDRLKVAKSPTAGSVFVTHDDGYSRTNGAGVSAVAVH</sequence>
<comment type="caution">
    <text evidence="2">The sequence shown here is derived from an EMBL/GenBank/DDBJ whole genome shotgun (WGS) entry which is preliminary data.</text>
</comment>
<dbReference type="AlphaFoldDB" id="A0A132EMW8"/>
<feature type="domain" description="Large polyvalent protein associated" evidence="1">
    <location>
        <begin position="7"/>
        <end position="99"/>
    </location>
</feature>
<dbReference type="EMBL" id="LPJR01000002">
    <property type="protein sequence ID" value="KWF37412.1"/>
    <property type="molecule type" value="Genomic_DNA"/>
</dbReference>
<accession>A0A132EMW8</accession>
<evidence type="ECO:0000313" key="3">
    <source>
        <dbReference type="Proteomes" id="UP000062912"/>
    </source>
</evidence>
<proteinExistence type="predicted"/>
<dbReference type="RefSeq" id="WP_060239198.1">
    <property type="nucleotide sequence ID" value="NZ_LPJR01000002.1"/>
</dbReference>
<evidence type="ECO:0000259" key="1">
    <source>
        <dbReference type="Pfam" id="PF18847"/>
    </source>
</evidence>
<gene>
    <name evidence="2" type="ORF">WT56_34295</name>
</gene>
<dbReference type="Proteomes" id="UP000062912">
    <property type="component" value="Unassembled WGS sequence"/>
</dbReference>
<protein>
    <recommendedName>
        <fullName evidence="1">Large polyvalent protein associated domain-containing protein</fullName>
    </recommendedName>
</protein>